<dbReference type="GO" id="GO:0102130">
    <property type="term" value="F:malonyl-CoA methyltransferase activity"/>
    <property type="evidence" value="ECO:0007669"/>
    <property type="project" value="UniProtKB-EC"/>
</dbReference>
<dbReference type="EC" id="2.1.1.197" evidence="2"/>
<name>A0ABQ0CD65_9PROT</name>
<reference evidence="2 3" key="1">
    <citation type="submission" date="2024-09" db="EMBL/GenBank/DDBJ databases">
        <title>Draft genome sequence of Candidatus Magnetaquicoccaceae bacterium FCR-1.</title>
        <authorList>
            <person name="Shimoshige H."/>
            <person name="Shimamura S."/>
            <person name="Taoka A."/>
            <person name="Kobayashi H."/>
            <person name="Maekawa T."/>
        </authorList>
    </citation>
    <scope>NUCLEOTIDE SEQUENCE [LARGE SCALE GENOMIC DNA]</scope>
    <source>
        <strain evidence="2 3">FCR-1</strain>
    </source>
</reference>
<dbReference type="PANTHER" id="PTHR43861:SF1">
    <property type="entry name" value="TRANS-ACONITATE 2-METHYLTRANSFERASE"/>
    <property type="match status" value="1"/>
</dbReference>
<dbReference type="PANTHER" id="PTHR43861">
    <property type="entry name" value="TRANS-ACONITATE 2-METHYLTRANSFERASE-RELATED"/>
    <property type="match status" value="1"/>
</dbReference>
<evidence type="ECO:0000313" key="2">
    <source>
        <dbReference type="EMBL" id="GAB0058843.1"/>
    </source>
</evidence>
<keyword evidence="2" id="KW-0808">Transferase</keyword>
<dbReference type="Pfam" id="PF08242">
    <property type="entry name" value="Methyltransf_12"/>
    <property type="match status" value="1"/>
</dbReference>
<evidence type="ECO:0000313" key="3">
    <source>
        <dbReference type="Proteomes" id="UP001628193"/>
    </source>
</evidence>
<protein>
    <submittedName>
        <fullName evidence="2">Malonyl-[acyl-carrier protein] O-methyltransferase</fullName>
        <ecNumber evidence="2">2.1.1.197</ecNumber>
    </submittedName>
</protein>
<keyword evidence="2" id="KW-0489">Methyltransferase</keyword>
<dbReference type="CDD" id="cd02440">
    <property type="entry name" value="AdoMet_MTases"/>
    <property type="match status" value="1"/>
</dbReference>
<accession>A0ABQ0CD65</accession>
<gene>
    <name evidence="2" type="primary">bioC</name>
    <name evidence="2" type="ORF">SIID45300_03200</name>
</gene>
<evidence type="ECO:0000259" key="1">
    <source>
        <dbReference type="Pfam" id="PF08242"/>
    </source>
</evidence>
<dbReference type="Gene3D" id="3.40.50.150">
    <property type="entry name" value="Vaccinia Virus protein VP39"/>
    <property type="match status" value="1"/>
</dbReference>
<comment type="caution">
    <text evidence="2">The sequence shown here is derived from an EMBL/GenBank/DDBJ whole genome shotgun (WGS) entry which is preliminary data.</text>
</comment>
<dbReference type="InterPro" id="IPR013217">
    <property type="entry name" value="Methyltransf_12"/>
</dbReference>
<dbReference type="InterPro" id="IPR029063">
    <property type="entry name" value="SAM-dependent_MTases_sf"/>
</dbReference>
<proteinExistence type="predicted"/>
<organism evidence="2 3">
    <name type="scientific">Candidatus Magnetaquiglobus chichijimensis</name>
    <dbReference type="NCBI Taxonomy" id="3141448"/>
    <lineage>
        <taxon>Bacteria</taxon>
        <taxon>Pseudomonadati</taxon>
        <taxon>Pseudomonadota</taxon>
        <taxon>Magnetococcia</taxon>
        <taxon>Magnetococcales</taxon>
        <taxon>Candidatus Magnetaquicoccaceae</taxon>
        <taxon>Candidatus Magnetaquiglobus</taxon>
    </lineage>
</organism>
<dbReference type="Proteomes" id="UP001628193">
    <property type="component" value="Unassembled WGS sequence"/>
</dbReference>
<dbReference type="EMBL" id="BAAFGK010000005">
    <property type="protein sequence ID" value="GAB0058843.1"/>
    <property type="molecule type" value="Genomic_DNA"/>
</dbReference>
<feature type="domain" description="Methyltransferase type 12" evidence="1">
    <location>
        <begin position="48"/>
        <end position="141"/>
    </location>
</feature>
<dbReference type="SUPFAM" id="SSF53335">
    <property type="entry name" value="S-adenosyl-L-methionine-dependent methyltransferases"/>
    <property type="match status" value="1"/>
</dbReference>
<dbReference type="GO" id="GO:0032259">
    <property type="term" value="P:methylation"/>
    <property type="evidence" value="ECO:0007669"/>
    <property type="project" value="UniProtKB-KW"/>
</dbReference>
<dbReference type="RefSeq" id="WP_420906562.1">
    <property type="nucleotide sequence ID" value="NZ_BAAFGK010000005.1"/>
</dbReference>
<keyword evidence="3" id="KW-1185">Reference proteome</keyword>
<sequence>MSGAGPVTRAFDAAASRYEAHAGPQAHAAARLAARLSELPLPEAPRILEIGCGTGFLTRHLASLDPRATILATDRSLAMLRVARANLAGHGGISFAAMDGERLAAGGGFDLITANLAWQWFFDPFEAVERCRALLNPGGWLAFSTLGEANFAEWRALCAVRGLPHGLRDYPSLAAWRSRFPAPCLITEERHPTTYPSALAFLRALRAIGAQAPVSGHRPAPAGALRRVLRGQEAGFRSSYHFLHVLIQSY</sequence>